<reference evidence="1" key="1">
    <citation type="submission" date="2019-12" db="EMBL/GenBank/DDBJ databases">
        <authorList>
            <person name="Zhou D."/>
        </authorList>
    </citation>
    <scope>NUCLEOTIDE SEQUENCE</scope>
    <source>
        <strain evidence="1">P12375</strain>
        <plasmid evidence="1">pP12375-2FII</plasmid>
    </source>
</reference>
<dbReference type="AlphaFoldDB" id="A0A7D5JZB9"/>
<dbReference type="EMBL" id="MN821365">
    <property type="protein sequence ID" value="QLG00740.1"/>
    <property type="molecule type" value="Genomic_DNA"/>
</dbReference>
<evidence type="ECO:0000313" key="1">
    <source>
        <dbReference type="EMBL" id="QLG00740.1"/>
    </source>
</evidence>
<keyword evidence="1" id="KW-0614">Plasmid</keyword>
<name>A0A7D5JZB9_9ENTR</name>
<organism evidence="1">
    <name type="scientific">Leclercia adecarboxylata</name>
    <dbReference type="NCBI Taxonomy" id="83655"/>
    <lineage>
        <taxon>Bacteria</taxon>
        <taxon>Pseudomonadati</taxon>
        <taxon>Pseudomonadota</taxon>
        <taxon>Gammaproteobacteria</taxon>
        <taxon>Enterobacterales</taxon>
        <taxon>Enterobacteriaceae</taxon>
        <taxon>Leclercia</taxon>
    </lineage>
</organism>
<geneLocation type="plasmid" evidence="1">
    <name>pP12375-2FII</name>
</geneLocation>
<protein>
    <submittedName>
        <fullName evidence="1">Uncharacterized protein</fullName>
    </submittedName>
</protein>
<accession>A0A7D5JZB9</accession>
<sequence length="133" mass="15103">MNCVNGCKYLADTLDLLEPEMLPVISAIIKEYGYGELILLKFPGGTQELRLGCESLVAVRRHGQWILRKDLKITIRDFLPVETNKMIKKRNTTIDQLCYCGVKLVINAFDEKRVLEIIPAPKTPGKIKSDTRL</sequence>
<proteinExistence type="predicted"/>